<dbReference type="InterPro" id="IPR003594">
    <property type="entry name" value="HATPase_dom"/>
</dbReference>
<dbReference type="InterPro" id="IPR004358">
    <property type="entry name" value="Sig_transdc_His_kin-like_C"/>
</dbReference>
<evidence type="ECO:0000256" key="12">
    <source>
        <dbReference type="ARBA" id="ARBA00023012"/>
    </source>
</evidence>
<dbReference type="CDD" id="cd00082">
    <property type="entry name" value="HisKA"/>
    <property type="match status" value="1"/>
</dbReference>
<evidence type="ECO:0000256" key="6">
    <source>
        <dbReference type="ARBA" id="ARBA00022679"/>
    </source>
</evidence>
<evidence type="ECO:0000256" key="8">
    <source>
        <dbReference type="ARBA" id="ARBA00022741"/>
    </source>
</evidence>
<keyword evidence="8" id="KW-0547">Nucleotide-binding</keyword>
<protein>
    <recommendedName>
        <fullName evidence="3">histidine kinase</fullName>
        <ecNumber evidence="3">2.7.13.3</ecNumber>
    </recommendedName>
</protein>
<dbReference type="RefSeq" id="WP_237072192.1">
    <property type="nucleotide sequence ID" value="NZ_AP024484.1"/>
</dbReference>
<keyword evidence="9 17" id="KW-0418">Kinase</keyword>
<dbReference type="Pfam" id="PF00512">
    <property type="entry name" value="HisKA"/>
    <property type="match status" value="1"/>
</dbReference>
<dbReference type="SMART" id="SM00387">
    <property type="entry name" value="HATPase_c"/>
    <property type="match status" value="1"/>
</dbReference>
<keyword evidence="18" id="KW-1185">Reference proteome</keyword>
<keyword evidence="12" id="KW-0902">Two-component regulatory system</keyword>
<keyword evidence="7 14" id="KW-0812">Transmembrane</keyword>
<dbReference type="PROSITE" id="PS50109">
    <property type="entry name" value="HIS_KIN"/>
    <property type="match status" value="1"/>
</dbReference>
<accession>A0ABM7NZA7</accession>
<organism evidence="17 18">
    <name type="scientific">Prevotella herbatica</name>
    <dbReference type="NCBI Taxonomy" id="2801997"/>
    <lineage>
        <taxon>Bacteria</taxon>
        <taxon>Pseudomonadati</taxon>
        <taxon>Bacteroidota</taxon>
        <taxon>Bacteroidia</taxon>
        <taxon>Bacteroidales</taxon>
        <taxon>Prevotellaceae</taxon>
        <taxon>Prevotella</taxon>
    </lineage>
</organism>
<keyword evidence="10" id="KW-0067">ATP-binding</keyword>
<comment type="catalytic activity">
    <reaction evidence="1">
        <text>ATP + protein L-histidine = ADP + protein N-phospho-L-histidine.</text>
        <dbReference type="EC" id="2.7.13.3"/>
    </reaction>
</comment>
<evidence type="ECO:0000313" key="18">
    <source>
        <dbReference type="Proteomes" id="UP001319045"/>
    </source>
</evidence>
<dbReference type="CDD" id="cd06225">
    <property type="entry name" value="HAMP"/>
    <property type="match status" value="1"/>
</dbReference>
<dbReference type="SUPFAM" id="SSF55874">
    <property type="entry name" value="ATPase domain of HSP90 chaperone/DNA topoisomerase II/histidine kinase"/>
    <property type="match status" value="1"/>
</dbReference>
<evidence type="ECO:0000256" key="9">
    <source>
        <dbReference type="ARBA" id="ARBA00022777"/>
    </source>
</evidence>
<evidence type="ECO:0000256" key="4">
    <source>
        <dbReference type="ARBA" id="ARBA00022475"/>
    </source>
</evidence>
<evidence type="ECO:0000256" key="11">
    <source>
        <dbReference type="ARBA" id="ARBA00022989"/>
    </source>
</evidence>
<keyword evidence="6" id="KW-0808">Transferase</keyword>
<evidence type="ECO:0000259" key="16">
    <source>
        <dbReference type="PROSITE" id="PS50885"/>
    </source>
</evidence>
<dbReference type="InterPro" id="IPR050398">
    <property type="entry name" value="HssS/ArlS-like"/>
</dbReference>
<evidence type="ECO:0000313" key="17">
    <source>
        <dbReference type="EMBL" id="BCS85861.1"/>
    </source>
</evidence>
<dbReference type="InterPro" id="IPR036097">
    <property type="entry name" value="HisK_dim/P_sf"/>
</dbReference>
<dbReference type="Gene3D" id="1.10.287.130">
    <property type="match status" value="1"/>
</dbReference>
<dbReference type="Gene3D" id="3.30.565.10">
    <property type="entry name" value="Histidine kinase-like ATPase, C-terminal domain"/>
    <property type="match status" value="1"/>
</dbReference>
<dbReference type="PANTHER" id="PTHR45528">
    <property type="entry name" value="SENSOR HISTIDINE KINASE CPXA"/>
    <property type="match status" value="1"/>
</dbReference>
<dbReference type="SUPFAM" id="SSF47384">
    <property type="entry name" value="Homodimeric domain of signal transducing histidine kinase"/>
    <property type="match status" value="1"/>
</dbReference>
<proteinExistence type="predicted"/>
<dbReference type="SMART" id="SM00388">
    <property type="entry name" value="HisKA"/>
    <property type="match status" value="1"/>
</dbReference>
<dbReference type="InterPro" id="IPR005467">
    <property type="entry name" value="His_kinase_dom"/>
</dbReference>
<dbReference type="Pfam" id="PF02518">
    <property type="entry name" value="HATPase_c"/>
    <property type="match status" value="1"/>
</dbReference>
<evidence type="ECO:0000256" key="3">
    <source>
        <dbReference type="ARBA" id="ARBA00012438"/>
    </source>
</evidence>
<keyword evidence="5" id="KW-0597">Phosphoprotein</keyword>
<evidence type="ECO:0000256" key="1">
    <source>
        <dbReference type="ARBA" id="ARBA00000085"/>
    </source>
</evidence>
<dbReference type="Pfam" id="PF00672">
    <property type="entry name" value="HAMP"/>
    <property type="match status" value="1"/>
</dbReference>
<dbReference type="CDD" id="cd00075">
    <property type="entry name" value="HATPase"/>
    <property type="match status" value="1"/>
</dbReference>
<evidence type="ECO:0000256" key="2">
    <source>
        <dbReference type="ARBA" id="ARBA00004651"/>
    </source>
</evidence>
<reference evidence="17 18" key="1">
    <citation type="journal article" date="2022" name="Int. J. Syst. Evol. Microbiol.">
        <title>Prevotella herbatica sp. nov., a plant polysaccharide-decomposing anaerobic bacterium isolated from a methanogenic reactor.</title>
        <authorList>
            <person name="Uek A."/>
            <person name="Tonouchi A."/>
            <person name="Kaku N."/>
            <person name="Ueki K."/>
        </authorList>
    </citation>
    <scope>NUCLEOTIDE SEQUENCE [LARGE SCALE GENOMIC DNA]</scope>
    <source>
        <strain evidence="17 18">WR041</strain>
    </source>
</reference>
<keyword evidence="13 14" id="KW-0472">Membrane</keyword>
<evidence type="ECO:0000256" key="14">
    <source>
        <dbReference type="SAM" id="Phobius"/>
    </source>
</evidence>
<sequence length="447" mass="51329">MKIGHKIVLFYTCLTFGIAMFIILIFYVFTSRYVDRVFEANLRDKIYLSAQRNFKADEMDSDEYKMLQRNYRELLPRANESVIKVDGNEKALKDSLDKYLTENEQRAIYNGNPVNFSKGVLNGVALYYPDKLGRFVILVTAHNNYGYKIQQHTLYLSLILLLLSITITVLMGQLYSGRILKPLKSILDHLKSIRGNDMDVRLEETGNKDELDALVHNLNDMLDRIAEAFRSEKSFVSAASHELSNPLTAIQGECEITLMKERNAQEYTESLQRIYSESKRVSLLIKHLLFLSRHDDDLTQQESTGIDMSELLLGMAQSTERVIFSDEVETPALIYANPYLLQVAFRNFLNNATKYSNKNIDLRLKRIVDKVVVEIEDYGIGIPKTEVEHIFQSFYRATNTREYSGYGVGLALSAKILKIYNATIDIDTEENVHTKFTISFDEYKGNG</sequence>
<comment type="subcellular location">
    <subcellularLocation>
        <location evidence="2">Cell membrane</location>
        <topology evidence="2">Multi-pass membrane protein</topology>
    </subcellularLocation>
</comment>
<dbReference type="EMBL" id="AP024484">
    <property type="protein sequence ID" value="BCS85861.1"/>
    <property type="molecule type" value="Genomic_DNA"/>
</dbReference>
<feature type="transmembrane region" description="Helical" evidence="14">
    <location>
        <begin position="154"/>
        <end position="175"/>
    </location>
</feature>
<feature type="transmembrane region" description="Helical" evidence="14">
    <location>
        <begin position="7"/>
        <end position="29"/>
    </location>
</feature>
<evidence type="ECO:0000256" key="13">
    <source>
        <dbReference type="ARBA" id="ARBA00023136"/>
    </source>
</evidence>
<dbReference type="Gene3D" id="6.10.340.10">
    <property type="match status" value="1"/>
</dbReference>
<dbReference type="InterPro" id="IPR036890">
    <property type="entry name" value="HATPase_C_sf"/>
</dbReference>
<dbReference type="PROSITE" id="PS50885">
    <property type="entry name" value="HAMP"/>
    <property type="match status" value="1"/>
</dbReference>
<name>A0ABM7NZA7_9BACT</name>
<dbReference type="SMART" id="SM00304">
    <property type="entry name" value="HAMP"/>
    <property type="match status" value="1"/>
</dbReference>
<dbReference type="SUPFAM" id="SSF158472">
    <property type="entry name" value="HAMP domain-like"/>
    <property type="match status" value="1"/>
</dbReference>
<dbReference type="PANTHER" id="PTHR45528:SF1">
    <property type="entry name" value="SENSOR HISTIDINE KINASE CPXA"/>
    <property type="match status" value="1"/>
</dbReference>
<dbReference type="GO" id="GO:0016301">
    <property type="term" value="F:kinase activity"/>
    <property type="evidence" value="ECO:0007669"/>
    <property type="project" value="UniProtKB-KW"/>
</dbReference>
<keyword evidence="4" id="KW-1003">Cell membrane</keyword>
<evidence type="ECO:0000256" key="7">
    <source>
        <dbReference type="ARBA" id="ARBA00022692"/>
    </source>
</evidence>
<keyword evidence="11 14" id="KW-1133">Transmembrane helix</keyword>
<evidence type="ECO:0000256" key="10">
    <source>
        <dbReference type="ARBA" id="ARBA00022840"/>
    </source>
</evidence>
<feature type="domain" description="Histidine kinase" evidence="15">
    <location>
        <begin position="238"/>
        <end position="444"/>
    </location>
</feature>
<dbReference type="EC" id="2.7.13.3" evidence="3"/>
<gene>
    <name evidence="17" type="ORF">prwr041_17540</name>
</gene>
<dbReference type="PRINTS" id="PR00344">
    <property type="entry name" value="BCTRLSENSOR"/>
</dbReference>
<evidence type="ECO:0000259" key="15">
    <source>
        <dbReference type="PROSITE" id="PS50109"/>
    </source>
</evidence>
<dbReference type="InterPro" id="IPR003661">
    <property type="entry name" value="HisK_dim/P_dom"/>
</dbReference>
<feature type="domain" description="HAMP" evidence="16">
    <location>
        <begin position="177"/>
        <end position="230"/>
    </location>
</feature>
<dbReference type="Proteomes" id="UP001319045">
    <property type="component" value="Chromosome"/>
</dbReference>
<evidence type="ECO:0000256" key="5">
    <source>
        <dbReference type="ARBA" id="ARBA00022553"/>
    </source>
</evidence>
<dbReference type="InterPro" id="IPR003660">
    <property type="entry name" value="HAMP_dom"/>
</dbReference>